<evidence type="ECO:0000313" key="3">
    <source>
        <dbReference type="EMBL" id="SDM24583.1"/>
    </source>
</evidence>
<proteinExistence type="predicted"/>
<feature type="region of interest" description="Disordered" evidence="1">
    <location>
        <begin position="129"/>
        <end position="172"/>
    </location>
</feature>
<dbReference type="Pfam" id="PF13719">
    <property type="entry name" value="Zn_ribbon_5"/>
    <property type="match status" value="1"/>
</dbReference>
<evidence type="ECO:0000256" key="1">
    <source>
        <dbReference type="SAM" id="MobiDB-lite"/>
    </source>
</evidence>
<evidence type="ECO:0000259" key="2">
    <source>
        <dbReference type="Pfam" id="PF13719"/>
    </source>
</evidence>
<dbReference type="Proteomes" id="UP000198552">
    <property type="component" value="Unassembled WGS sequence"/>
</dbReference>
<keyword evidence="4" id="KW-1185">Reference proteome</keyword>
<feature type="domain" description="Zinc finger/thioredoxin putative" evidence="2">
    <location>
        <begin position="4"/>
        <end position="39"/>
    </location>
</feature>
<protein>
    <submittedName>
        <fullName evidence="3">MJ0042 family finger-like domain-containing protein</fullName>
    </submittedName>
</protein>
<dbReference type="EMBL" id="FNHP01000003">
    <property type="protein sequence ID" value="SDM24583.1"/>
    <property type="molecule type" value="Genomic_DNA"/>
</dbReference>
<dbReference type="Pfam" id="PF11906">
    <property type="entry name" value="DUF3426"/>
    <property type="match status" value="1"/>
</dbReference>
<organism evidence="3 4">
    <name type="scientific">Oryzisolibacter propanilivorax</name>
    <dbReference type="NCBI Taxonomy" id="1527607"/>
    <lineage>
        <taxon>Bacteria</taxon>
        <taxon>Pseudomonadati</taxon>
        <taxon>Pseudomonadota</taxon>
        <taxon>Betaproteobacteria</taxon>
        <taxon>Burkholderiales</taxon>
        <taxon>Comamonadaceae</taxon>
        <taxon>Oryzisolibacter</taxon>
    </lineage>
</organism>
<feature type="compositionally biased region" description="Basic and acidic residues" evidence="1">
    <location>
        <begin position="132"/>
        <end position="146"/>
    </location>
</feature>
<sequence>MSQITRCPHCDTTFRVVPDQLRIADGWVRCGQCKEVFDACQSLHDPQAQATAEQAPMPPAGLPVPHLPPAPVRATPPQADVWRSARGTPAGRPMRAAAPALPWFLLAHEAAADVPQERQRAAGLLAALDGDAPDRPREMPEHHEPGDPIDAQQDGRDSSQADHEIAQEAAPAPVTAAEAYADTQPTGEFQPAAADPQPTVPDLELDLELPPVPGQPPDAGVPVDFDAEDEADIEAGTPAVPELELPGRIDIPPAPDAVEAFAGLEHLAQDAQDQEPGQPLPDTPMASPFLRPARNQVAWPEARAAAPDDRLPADVVTTADIAQASAEPPESPEPHFVRLARRSEFWQQPAVRGLLALSSAALALLLVLQLALQQRDALAARQPALRPLLQLLCALPGCTLAPPREPGSVVIDSSSFTRAAAPADGFTLRFALKNNAGHGVAMPLVELTLTDSQDQPVLRRVLQPQAELGAPHELAAGAVWSGAAGMQLAQDAPEIAGYHLLAFYP</sequence>
<dbReference type="OrthoDB" id="5294582at2"/>
<dbReference type="AlphaFoldDB" id="A0A1G9RMV4"/>
<dbReference type="STRING" id="1527607.SAMN05428957_103379"/>
<gene>
    <name evidence="3" type="ORF">SAMN05428957_103379</name>
</gene>
<dbReference type="NCBIfam" id="TIGR02098">
    <property type="entry name" value="MJ0042_CXXC"/>
    <property type="match status" value="1"/>
</dbReference>
<feature type="compositionally biased region" description="Basic and acidic residues" evidence="1">
    <location>
        <begin position="153"/>
        <end position="166"/>
    </location>
</feature>
<dbReference type="RefSeq" id="WP_091568420.1">
    <property type="nucleotide sequence ID" value="NZ_FNHP01000003.1"/>
</dbReference>
<dbReference type="InterPro" id="IPR021834">
    <property type="entry name" value="DUF3426"/>
</dbReference>
<dbReference type="InterPro" id="IPR011723">
    <property type="entry name" value="Znf/thioredoxin_put"/>
</dbReference>
<accession>A0A1G9RMV4</accession>
<evidence type="ECO:0000313" key="4">
    <source>
        <dbReference type="Proteomes" id="UP000198552"/>
    </source>
</evidence>
<name>A0A1G9RMV4_9BURK</name>
<dbReference type="Gene3D" id="2.30.30.380">
    <property type="entry name" value="Zn-finger domain of Sec23/24"/>
    <property type="match status" value="1"/>
</dbReference>
<reference evidence="4" key="1">
    <citation type="submission" date="2016-10" db="EMBL/GenBank/DDBJ databases">
        <authorList>
            <person name="Varghese N."/>
            <person name="Submissions S."/>
        </authorList>
    </citation>
    <scope>NUCLEOTIDE SEQUENCE [LARGE SCALE GENOMIC DNA]</scope>
    <source>
        <strain evidence="4">EPL6</strain>
    </source>
</reference>